<evidence type="ECO:0008006" key="4">
    <source>
        <dbReference type="Google" id="ProtNLM"/>
    </source>
</evidence>
<proteinExistence type="predicted"/>
<dbReference type="EMBL" id="ACZI02000002">
    <property type="protein sequence ID" value="EFV12553.1"/>
    <property type="molecule type" value="Genomic_DNA"/>
</dbReference>
<evidence type="ECO:0000256" key="1">
    <source>
        <dbReference type="SAM" id="MobiDB-lite"/>
    </source>
</evidence>
<evidence type="ECO:0000313" key="3">
    <source>
        <dbReference type="Proteomes" id="UP000004816"/>
    </source>
</evidence>
<dbReference type="RefSeq" id="WP_007471043.1">
    <property type="nucleotide sequence ID" value="NZ_KI391953.1"/>
</dbReference>
<feature type="compositionally biased region" description="Basic and acidic residues" evidence="1">
    <location>
        <begin position="67"/>
        <end position="77"/>
    </location>
</feature>
<evidence type="ECO:0000313" key="2">
    <source>
        <dbReference type="EMBL" id="EFV12553.1"/>
    </source>
</evidence>
<gene>
    <name evidence="2" type="ORF">HMPREF9336_02596</name>
</gene>
<feature type="region of interest" description="Disordered" evidence="1">
    <location>
        <begin position="48"/>
        <end position="77"/>
    </location>
</feature>
<dbReference type="HOGENOM" id="CLU_045670_0_0_11"/>
<dbReference type="SUPFAM" id="SSF55486">
    <property type="entry name" value="Metalloproteases ('zincins'), catalytic domain"/>
    <property type="match status" value="1"/>
</dbReference>
<dbReference type="STRING" id="679197.HMPREF9336_02596"/>
<name>E5XSX4_SEGRC</name>
<organism evidence="2 3">
    <name type="scientific">Segniliparus rugosus (strain ATCC BAA-974 / DSM 45345 / CCUG 50838 / CIP 108380 / JCM 13579 / CDC 945)</name>
    <dbReference type="NCBI Taxonomy" id="679197"/>
    <lineage>
        <taxon>Bacteria</taxon>
        <taxon>Bacillati</taxon>
        <taxon>Actinomycetota</taxon>
        <taxon>Actinomycetes</taxon>
        <taxon>Mycobacteriales</taxon>
        <taxon>Segniliparaceae</taxon>
        <taxon>Segniliparus</taxon>
    </lineage>
</organism>
<dbReference type="AlphaFoldDB" id="E5XSX4"/>
<reference evidence="2 3" key="1">
    <citation type="journal article" date="2011" name="Stand. Genomic Sci.">
        <title>High quality draft genome sequence of Segniliparus rugosus CDC 945(T)= (ATCC BAA-974(T)).</title>
        <authorList>
            <person name="Earl A.M."/>
            <person name="Desjardins C.A."/>
            <person name="Fitzgerald M.G."/>
            <person name="Arachchi H.M."/>
            <person name="Zeng Q."/>
            <person name="Mehta T."/>
            <person name="Griggs A."/>
            <person name="Birren B.W."/>
            <person name="Toney N.C."/>
            <person name="Carr J."/>
            <person name="Posey J."/>
            <person name="Butler W.R."/>
        </authorList>
    </citation>
    <scope>NUCLEOTIDE SEQUENCE [LARGE SCALE GENOMIC DNA]</scope>
    <source>
        <strain evidence="3">ATCC BAA-974 / DSM 45345 / CCUG 50838 / CIP 108380 / JCM 13579 / CDC 945</strain>
    </source>
</reference>
<comment type="caution">
    <text evidence="2">The sequence shown here is derived from an EMBL/GenBank/DDBJ whole genome shotgun (WGS) entry which is preliminary data.</text>
</comment>
<dbReference type="Proteomes" id="UP000004816">
    <property type="component" value="Unassembled WGS sequence"/>
</dbReference>
<protein>
    <recommendedName>
        <fullName evidence="4">Metalloprotease</fullName>
    </recommendedName>
</protein>
<dbReference type="eggNOG" id="COG2321">
    <property type="taxonomic scope" value="Bacteria"/>
</dbReference>
<dbReference type="PROSITE" id="PS51257">
    <property type="entry name" value="PROKAR_LIPOPROTEIN"/>
    <property type="match status" value="1"/>
</dbReference>
<sequence>MRHRGTSFFLLLLALCLVTAGCVEVVPGNASRTPRSYLDVVPGMPASGGPNGLKEGVPIPSRQVKGTKSDESPEAKKTDQLAIAALDDIEAFWREKLPKYFKQAASFKPVGTLYSYDARDPEAIACGRDAYREPNAMYCPREDAIAWDRGVLMPLLDNEFPPIAIVVVFAHEYGHRIQHLANLIKDSDPSIVFEQQADCFAGFFIRYVVDGRAKHFRLNSSNGLNTILASMLALRDDPKMATESDYKDQEHGSGFDRVSAFRMGFADGADACSKIDEKEIDKRRNGLPIVPDPQIGQDNIPINRSILETKAIPSIQQFFQEMLPTMPKVTYDGVDKNCPNQKVASDPQKAPPALYCEATNTVSLDVPALAKIGVPTEEGGVPLKITGDTAALAIIASRFGLAYLKHQGQPTTGLGAGLAGACLSGAWLRSIVGRYGVDAAHKPIILTPGDLDKPTSELLQHGYIAQDLNGQAAPSALTRWNAFRVGVLGPSKVCAQQYPPLP</sequence>
<accession>E5XSX4</accession>
<keyword evidence="3" id="KW-1185">Reference proteome</keyword>